<dbReference type="Pfam" id="PF08241">
    <property type="entry name" value="Methyltransf_11"/>
    <property type="match status" value="1"/>
</dbReference>
<dbReference type="InterPro" id="IPR051052">
    <property type="entry name" value="Diverse_substrate_MTase"/>
</dbReference>
<evidence type="ECO:0000256" key="3">
    <source>
        <dbReference type="ARBA" id="ARBA00022679"/>
    </source>
</evidence>
<dbReference type="PANTHER" id="PTHR44942">
    <property type="entry name" value="METHYLTRANSF_11 DOMAIN-CONTAINING PROTEIN"/>
    <property type="match status" value="1"/>
</dbReference>
<evidence type="ECO:0000313" key="5">
    <source>
        <dbReference type="EMBL" id="MDK4307620.1"/>
    </source>
</evidence>
<dbReference type="EMBL" id="JASNVH010000013">
    <property type="protein sequence ID" value="MDK4307620.1"/>
    <property type="molecule type" value="Genomic_DNA"/>
</dbReference>
<keyword evidence="3" id="KW-0808">Transferase</keyword>
<evidence type="ECO:0000256" key="1">
    <source>
        <dbReference type="ARBA" id="ARBA00008361"/>
    </source>
</evidence>
<dbReference type="CDD" id="cd02440">
    <property type="entry name" value="AdoMet_MTases"/>
    <property type="match status" value="1"/>
</dbReference>
<dbReference type="SUPFAM" id="SSF53335">
    <property type="entry name" value="S-adenosyl-L-methionine-dependent methyltransferases"/>
    <property type="match status" value="1"/>
</dbReference>
<evidence type="ECO:0000256" key="2">
    <source>
        <dbReference type="ARBA" id="ARBA00022603"/>
    </source>
</evidence>
<gene>
    <name evidence="5" type="ORF">QPX42_08725</name>
</gene>
<accession>A0AAP4F9S6</accession>
<name>A0AAP4F9S6_9CORY</name>
<organism evidence="5 6">
    <name type="scientific">Corynebacterium pseudodiphtheriticum</name>
    <dbReference type="NCBI Taxonomy" id="37637"/>
    <lineage>
        <taxon>Bacteria</taxon>
        <taxon>Bacillati</taxon>
        <taxon>Actinomycetota</taxon>
        <taxon>Actinomycetes</taxon>
        <taxon>Mycobacteriales</taxon>
        <taxon>Corynebacteriaceae</taxon>
        <taxon>Corynebacterium</taxon>
    </lineage>
</organism>
<dbReference type="PANTHER" id="PTHR44942:SF4">
    <property type="entry name" value="METHYLTRANSFERASE TYPE 11 DOMAIN-CONTAINING PROTEIN"/>
    <property type="match status" value="1"/>
</dbReference>
<dbReference type="Gene3D" id="3.40.50.150">
    <property type="entry name" value="Vaccinia Virus protein VP39"/>
    <property type="match status" value="1"/>
</dbReference>
<dbReference type="Proteomes" id="UP001224412">
    <property type="component" value="Unassembled WGS sequence"/>
</dbReference>
<dbReference type="InterPro" id="IPR013216">
    <property type="entry name" value="Methyltransf_11"/>
</dbReference>
<evidence type="ECO:0000259" key="4">
    <source>
        <dbReference type="Pfam" id="PF08241"/>
    </source>
</evidence>
<dbReference type="GO" id="GO:0032259">
    <property type="term" value="P:methylation"/>
    <property type="evidence" value="ECO:0007669"/>
    <property type="project" value="UniProtKB-KW"/>
</dbReference>
<dbReference type="GO" id="GO:0008757">
    <property type="term" value="F:S-adenosylmethionine-dependent methyltransferase activity"/>
    <property type="evidence" value="ECO:0007669"/>
    <property type="project" value="InterPro"/>
</dbReference>
<feature type="domain" description="Methyltransferase type 11" evidence="4">
    <location>
        <begin position="61"/>
        <end position="148"/>
    </location>
</feature>
<dbReference type="RefSeq" id="WP_064833648.1">
    <property type="nucleotide sequence ID" value="NZ_JASNUC010000015.1"/>
</dbReference>
<comment type="similarity">
    <text evidence="1">Belongs to the methyltransferase superfamily.</text>
</comment>
<comment type="caution">
    <text evidence="5">The sequence shown here is derived from an EMBL/GenBank/DDBJ whole genome shotgun (WGS) entry which is preliminary data.</text>
</comment>
<dbReference type="InterPro" id="IPR029063">
    <property type="entry name" value="SAM-dependent_MTases_sf"/>
</dbReference>
<sequence>MTSPVFFKASAKTSPTFASAELRRAAGEAFSAEAYDAIRPGYPNELAHLATRNQANARVVDGGAGTGQLSAVFDAAGHQVYAFDPSAGMAQFLHRKLGVPTWQASAEATGLARDSVDCLSYAQSWHWFDVAAASQEADRVLAPGGRLLLVWNTLDVSRPEILRLARIMHSGDIQPAGFFPTVHAPWQLVDTLRTTMTQELSVAGVHELMHSRSYWQRANQRMRNRLTGNLNWYLLDFWEKSRTDTITLPYRTDAFVYERGPHTG</sequence>
<keyword evidence="2 5" id="KW-0489">Methyltransferase</keyword>
<dbReference type="AlphaFoldDB" id="A0AAP4F9S6"/>
<evidence type="ECO:0000313" key="6">
    <source>
        <dbReference type="Proteomes" id="UP001224412"/>
    </source>
</evidence>
<protein>
    <submittedName>
        <fullName evidence="5">Class I SAM-dependent methyltransferase</fullName>
    </submittedName>
</protein>
<reference evidence="5" key="1">
    <citation type="submission" date="2023-05" db="EMBL/GenBank/DDBJ databases">
        <title>Metabolic capabilities are highly conserved among human nasal-associated Corynebacterium species in pangenomic analyses.</title>
        <authorList>
            <person name="Tran T.H."/>
            <person name="Roberts A.Q."/>
            <person name="Escapa I.F."/>
            <person name="Gao W."/>
            <person name="Conlan S."/>
            <person name="Kong H."/>
            <person name="Segre J.A."/>
            <person name="Kelly M.S."/>
            <person name="Lemon K.P."/>
        </authorList>
    </citation>
    <scope>NUCLEOTIDE SEQUENCE</scope>
    <source>
        <strain evidence="5">KPL2773</strain>
    </source>
</reference>
<proteinExistence type="inferred from homology"/>